<evidence type="ECO:0000313" key="2">
    <source>
        <dbReference type="EMBL" id="QJA59697.1"/>
    </source>
</evidence>
<organism evidence="2">
    <name type="scientific">viral metagenome</name>
    <dbReference type="NCBI Taxonomy" id="1070528"/>
    <lineage>
        <taxon>unclassified sequences</taxon>
        <taxon>metagenomes</taxon>
        <taxon>organismal metagenomes</taxon>
    </lineage>
</organism>
<dbReference type="AlphaFoldDB" id="A0A6M3IRJ3"/>
<accession>A0A6M3IRJ3</accession>
<keyword evidence="1" id="KW-0175">Coiled coil</keyword>
<name>A0A6M3IRJ3_9ZZZZ</name>
<sequence length="147" mass="16419">MTDLTALQDQIKQVARARQEAQRLADERKAMYDAFISEHTDFFAEVVVAATKAGEEESKLRELTLAVYAETGEKKPCEGVGIREVTRLEYDAEQAFKWAKEHGIALKLDTPTFEKIAKTAPETRPAFVKVTTEAQATIATNLTEVIE</sequence>
<feature type="coiled-coil region" evidence="1">
    <location>
        <begin position="4"/>
        <end position="34"/>
    </location>
</feature>
<dbReference type="EMBL" id="MT141381">
    <property type="protein sequence ID" value="QJA59697.1"/>
    <property type="molecule type" value="Genomic_DNA"/>
</dbReference>
<reference evidence="2" key="1">
    <citation type="submission" date="2020-03" db="EMBL/GenBank/DDBJ databases">
        <title>The deep terrestrial virosphere.</title>
        <authorList>
            <person name="Holmfeldt K."/>
            <person name="Nilsson E."/>
            <person name="Simone D."/>
            <person name="Lopez-Fernandez M."/>
            <person name="Wu X."/>
            <person name="de Brujin I."/>
            <person name="Lundin D."/>
            <person name="Andersson A."/>
            <person name="Bertilsson S."/>
            <person name="Dopson M."/>
        </authorList>
    </citation>
    <scope>NUCLEOTIDE SEQUENCE</scope>
    <source>
        <strain evidence="2">MM415B01245</strain>
    </source>
</reference>
<proteinExistence type="predicted"/>
<evidence type="ECO:0000256" key="1">
    <source>
        <dbReference type="SAM" id="Coils"/>
    </source>
</evidence>
<protein>
    <submittedName>
        <fullName evidence="2">Uncharacterized protein</fullName>
    </submittedName>
</protein>
<gene>
    <name evidence="2" type="ORF">MM415B01245_0009</name>
</gene>